<protein>
    <recommendedName>
        <fullName evidence="9">HIT domain-containing protein</fullName>
    </recommendedName>
</protein>
<dbReference type="Gene3D" id="3.30.428.10">
    <property type="entry name" value="HIT-like"/>
    <property type="match status" value="1"/>
</dbReference>
<keyword evidence="7" id="KW-0539">Nucleus</keyword>
<dbReference type="InterPro" id="IPR036265">
    <property type="entry name" value="HIT-like_sf"/>
</dbReference>
<comment type="subcellular location">
    <subcellularLocation>
        <location evidence="1">Nucleus</location>
    </subcellularLocation>
</comment>
<keyword evidence="11" id="KW-1185">Reference proteome</keyword>
<keyword evidence="4" id="KW-0862">Zinc</keyword>
<evidence type="ECO:0000313" key="11">
    <source>
        <dbReference type="Proteomes" id="UP001159042"/>
    </source>
</evidence>
<dbReference type="GO" id="GO:0003725">
    <property type="term" value="F:double-stranded RNA binding"/>
    <property type="evidence" value="ECO:0007669"/>
    <property type="project" value="TreeGrafter"/>
</dbReference>
<evidence type="ECO:0000256" key="4">
    <source>
        <dbReference type="ARBA" id="ARBA00022833"/>
    </source>
</evidence>
<keyword evidence="6" id="KW-0234">DNA repair</keyword>
<dbReference type="GO" id="GO:0003697">
    <property type="term" value="F:single-stranded DNA binding"/>
    <property type="evidence" value="ECO:0007669"/>
    <property type="project" value="TreeGrafter"/>
</dbReference>
<reference evidence="10 11" key="1">
    <citation type="journal article" date="2023" name="Insect Mol. Biol.">
        <title>Genome sequencing provides insights into the evolution of gene families encoding plant cell wall-degrading enzymes in longhorned beetles.</title>
        <authorList>
            <person name="Shin N.R."/>
            <person name="Okamura Y."/>
            <person name="Kirsch R."/>
            <person name="Pauchet Y."/>
        </authorList>
    </citation>
    <scope>NUCLEOTIDE SEQUENCE [LARGE SCALE GENOMIC DNA]</scope>
    <source>
        <strain evidence="10">EAD_L_NR</strain>
    </source>
</reference>
<evidence type="ECO:0000256" key="8">
    <source>
        <dbReference type="PROSITE-ProRule" id="PRU00464"/>
    </source>
</evidence>
<keyword evidence="3" id="KW-0227">DNA damage</keyword>
<evidence type="ECO:0000259" key="9">
    <source>
        <dbReference type="PROSITE" id="PS51084"/>
    </source>
</evidence>
<keyword evidence="2" id="KW-0479">Metal-binding</keyword>
<organism evidence="10 11">
    <name type="scientific">Exocentrus adspersus</name>
    <dbReference type="NCBI Taxonomy" id="1586481"/>
    <lineage>
        <taxon>Eukaryota</taxon>
        <taxon>Metazoa</taxon>
        <taxon>Ecdysozoa</taxon>
        <taxon>Arthropoda</taxon>
        <taxon>Hexapoda</taxon>
        <taxon>Insecta</taxon>
        <taxon>Pterygota</taxon>
        <taxon>Neoptera</taxon>
        <taxon>Endopterygota</taxon>
        <taxon>Coleoptera</taxon>
        <taxon>Polyphaga</taxon>
        <taxon>Cucujiformia</taxon>
        <taxon>Chrysomeloidea</taxon>
        <taxon>Cerambycidae</taxon>
        <taxon>Lamiinae</taxon>
        <taxon>Acanthocinini</taxon>
        <taxon>Exocentrus</taxon>
    </lineage>
</organism>
<evidence type="ECO:0000256" key="7">
    <source>
        <dbReference type="ARBA" id="ARBA00023242"/>
    </source>
</evidence>
<feature type="domain" description="HIT" evidence="9">
    <location>
        <begin position="23"/>
        <end position="127"/>
    </location>
</feature>
<dbReference type="PANTHER" id="PTHR12486">
    <property type="entry name" value="APRATAXIN-RELATED"/>
    <property type="match status" value="1"/>
</dbReference>
<comment type="caution">
    <text evidence="8">Lacks conserved residue(s) required for the propagation of feature annotation.</text>
</comment>
<evidence type="ECO:0000256" key="5">
    <source>
        <dbReference type="ARBA" id="ARBA00023125"/>
    </source>
</evidence>
<comment type="caution">
    <text evidence="10">The sequence shown here is derived from an EMBL/GenBank/DDBJ whole genome shotgun (WGS) entry which is preliminary data.</text>
</comment>
<name>A0AAV8VZ61_9CUCU</name>
<dbReference type="AlphaFoldDB" id="A0AAV8VZ61"/>
<dbReference type="PROSITE" id="PS51084">
    <property type="entry name" value="HIT_2"/>
    <property type="match status" value="1"/>
</dbReference>
<dbReference type="GO" id="GO:0000012">
    <property type="term" value="P:single strand break repair"/>
    <property type="evidence" value="ECO:0007669"/>
    <property type="project" value="TreeGrafter"/>
</dbReference>
<dbReference type="GO" id="GO:1990165">
    <property type="term" value="F:single-strand break-containing DNA binding"/>
    <property type="evidence" value="ECO:0007669"/>
    <property type="project" value="TreeGrafter"/>
</dbReference>
<dbReference type="Pfam" id="PF16278">
    <property type="entry name" value="zf-C2HE"/>
    <property type="match status" value="1"/>
</dbReference>
<dbReference type="PANTHER" id="PTHR12486:SF4">
    <property type="entry name" value="APRATAXIN"/>
    <property type="match status" value="1"/>
</dbReference>
<dbReference type="Proteomes" id="UP001159042">
    <property type="component" value="Unassembled WGS sequence"/>
</dbReference>
<proteinExistence type="predicted"/>
<dbReference type="GO" id="GO:0030983">
    <property type="term" value="F:mismatched DNA binding"/>
    <property type="evidence" value="ECO:0007669"/>
    <property type="project" value="TreeGrafter"/>
</dbReference>
<dbReference type="EMBL" id="JANEYG010000016">
    <property type="protein sequence ID" value="KAJ8919697.1"/>
    <property type="molecule type" value="Genomic_DNA"/>
</dbReference>
<dbReference type="InterPro" id="IPR011146">
    <property type="entry name" value="HIT-like"/>
</dbReference>
<dbReference type="InterPro" id="IPR032566">
    <property type="entry name" value="Znf-C2HE"/>
</dbReference>
<evidence type="ECO:0000256" key="6">
    <source>
        <dbReference type="ARBA" id="ARBA00023204"/>
    </source>
</evidence>
<dbReference type="GO" id="GO:0033699">
    <property type="term" value="F:DNA 5'-adenosine monophosphate hydrolase activity"/>
    <property type="evidence" value="ECO:0007669"/>
    <property type="project" value="TreeGrafter"/>
</dbReference>
<dbReference type="SUPFAM" id="SSF54197">
    <property type="entry name" value="HIT-like"/>
    <property type="match status" value="1"/>
</dbReference>
<accession>A0AAV8VZ61</accession>
<dbReference type="Pfam" id="PF11969">
    <property type="entry name" value="DcpS_C"/>
    <property type="match status" value="1"/>
</dbReference>
<evidence type="ECO:0000256" key="3">
    <source>
        <dbReference type="ARBA" id="ARBA00022763"/>
    </source>
</evidence>
<evidence type="ECO:0000256" key="1">
    <source>
        <dbReference type="ARBA" id="ARBA00004123"/>
    </source>
</evidence>
<dbReference type="FunFam" id="3.30.428.10:FF:000004">
    <property type="entry name" value="aprataxin isoform X2"/>
    <property type="match status" value="1"/>
</dbReference>
<sequence>MSKRKHEETAVSTKKPKTSGHWAKGLLQTMKDPEFVVNSDDSVTIIRDAYPKAEFHYLVLPMEDISSLKAVKKEHLSLLEHMEAVANDLIREDKHKHKDFKLGYHAEASMLRLHLHVISDDMNSACLKTKKHWNSFNTAFFINSTDVVQSLKQNGRVVLPGREQCKKFMEQQLQCHKCDYKPKNMPDLKGHILKHLRK</sequence>
<gene>
    <name evidence="10" type="ORF">NQ315_006225</name>
</gene>
<evidence type="ECO:0000313" key="10">
    <source>
        <dbReference type="EMBL" id="KAJ8919697.1"/>
    </source>
</evidence>
<dbReference type="GO" id="GO:0005634">
    <property type="term" value="C:nucleus"/>
    <property type="evidence" value="ECO:0007669"/>
    <property type="project" value="UniProtKB-SubCell"/>
</dbReference>
<keyword evidence="5" id="KW-0238">DNA-binding</keyword>
<evidence type="ECO:0000256" key="2">
    <source>
        <dbReference type="ARBA" id="ARBA00022723"/>
    </source>
</evidence>
<dbReference type="GO" id="GO:0046872">
    <property type="term" value="F:metal ion binding"/>
    <property type="evidence" value="ECO:0007669"/>
    <property type="project" value="UniProtKB-KW"/>
</dbReference>